<evidence type="ECO:0000256" key="1">
    <source>
        <dbReference type="SAM" id="MobiDB-lite"/>
    </source>
</evidence>
<evidence type="ECO:0008006" key="4">
    <source>
        <dbReference type="Google" id="ProtNLM"/>
    </source>
</evidence>
<dbReference type="PANTHER" id="PTHR34066">
    <property type="entry name" value="GROWTH FACTOR 2"/>
    <property type="match status" value="1"/>
</dbReference>
<dbReference type="InterPro" id="IPR013885">
    <property type="entry name" value="DUF1764_euk"/>
</dbReference>
<dbReference type="Proteomes" id="UP000053989">
    <property type="component" value="Unassembled WGS sequence"/>
</dbReference>
<accession>A0A0C3A0J4</accession>
<sequence length="103" mass="11614">MSEIDEIFNKKKTQSCPSKPSCKRSHPDTVESPSKPTKRKKTMRPKKTPSAHGGDDERFKDSRGTSHRSKTEEGYVIYREDELGISNEGGDTPLCPFDCNCCF</sequence>
<keyword evidence="3" id="KW-1185">Reference proteome</keyword>
<proteinExistence type="predicted"/>
<evidence type="ECO:0000313" key="2">
    <source>
        <dbReference type="EMBL" id="KIM67173.1"/>
    </source>
</evidence>
<feature type="compositionally biased region" description="Basic residues" evidence="1">
    <location>
        <begin position="36"/>
        <end position="49"/>
    </location>
</feature>
<dbReference type="AlphaFoldDB" id="A0A0C3A0J4"/>
<evidence type="ECO:0000313" key="3">
    <source>
        <dbReference type="Proteomes" id="UP000053989"/>
    </source>
</evidence>
<reference evidence="2 3" key="1">
    <citation type="submission" date="2014-04" db="EMBL/GenBank/DDBJ databases">
        <authorList>
            <consortium name="DOE Joint Genome Institute"/>
            <person name="Kuo A."/>
            <person name="Kohler A."/>
            <person name="Nagy L.G."/>
            <person name="Floudas D."/>
            <person name="Copeland A."/>
            <person name="Barry K.W."/>
            <person name="Cichocki N."/>
            <person name="Veneault-Fourrey C."/>
            <person name="LaButti K."/>
            <person name="Lindquist E.A."/>
            <person name="Lipzen A."/>
            <person name="Lundell T."/>
            <person name="Morin E."/>
            <person name="Murat C."/>
            <person name="Sun H."/>
            <person name="Tunlid A."/>
            <person name="Henrissat B."/>
            <person name="Grigoriev I.V."/>
            <person name="Hibbett D.S."/>
            <person name="Martin F."/>
            <person name="Nordberg H.P."/>
            <person name="Cantor M.N."/>
            <person name="Hua S.X."/>
        </authorList>
    </citation>
    <scope>NUCLEOTIDE SEQUENCE [LARGE SCALE GENOMIC DNA]</scope>
    <source>
        <strain evidence="2 3">Foug A</strain>
    </source>
</reference>
<dbReference type="InParanoid" id="A0A0C3A0J4"/>
<protein>
    <recommendedName>
        <fullName evidence="4">DUF1764 domain-containing protein</fullName>
    </recommendedName>
</protein>
<dbReference type="OrthoDB" id="20835at2759"/>
<dbReference type="Pfam" id="PF08576">
    <property type="entry name" value="DUF1764"/>
    <property type="match status" value="1"/>
</dbReference>
<name>A0A0C3A0J4_9AGAM</name>
<reference evidence="3" key="2">
    <citation type="submission" date="2015-01" db="EMBL/GenBank/DDBJ databases">
        <title>Evolutionary Origins and Diversification of the Mycorrhizal Mutualists.</title>
        <authorList>
            <consortium name="DOE Joint Genome Institute"/>
            <consortium name="Mycorrhizal Genomics Consortium"/>
            <person name="Kohler A."/>
            <person name="Kuo A."/>
            <person name="Nagy L.G."/>
            <person name="Floudas D."/>
            <person name="Copeland A."/>
            <person name="Barry K.W."/>
            <person name="Cichocki N."/>
            <person name="Veneault-Fourrey C."/>
            <person name="LaButti K."/>
            <person name="Lindquist E.A."/>
            <person name="Lipzen A."/>
            <person name="Lundell T."/>
            <person name="Morin E."/>
            <person name="Murat C."/>
            <person name="Riley R."/>
            <person name="Ohm R."/>
            <person name="Sun H."/>
            <person name="Tunlid A."/>
            <person name="Henrissat B."/>
            <person name="Grigoriev I.V."/>
            <person name="Hibbett D.S."/>
            <person name="Martin F."/>
        </authorList>
    </citation>
    <scope>NUCLEOTIDE SEQUENCE [LARGE SCALE GENOMIC DNA]</scope>
    <source>
        <strain evidence="3">Foug A</strain>
    </source>
</reference>
<dbReference type="HOGENOM" id="CLU_103523_3_1_1"/>
<feature type="region of interest" description="Disordered" evidence="1">
    <location>
        <begin position="1"/>
        <end position="75"/>
    </location>
</feature>
<dbReference type="EMBL" id="KN822014">
    <property type="protein sequence ID" value="KIM67173.1"/>
    <property type="molecule type" value="Genomic_DNA"/>
</dbReference>
<feature type="compositionally biased region" description="Basic and acidic residues" evidence="1">
    <location>
        <begin position="53"/>
        <end position="75"/>
    </location>
</feature>
<dbReference type="PANTHER" id="PTHR34066:SF1">
    <property type="entry name" value="DUF1764 FAMILY PROTEIN"/>
    <property type="match status" value="1"/>
</dbReference>
<organism evidence="2 3">
    <name type="scientific">Scleroderma citrinum Foug A</name>
    <dbReference type="NCBI Taxonomy" id="1036808"/>
    <lineage>
        <taxon>Eukaryota</taxon>
        <taxon>Fungi</taxon>
        <taxon>Dikarya</taxon>
        <taxon>Basidiomycota</taxon>
        <taxon>Agaricomycotina</taxon>
        <taxon>Agaricomycetes</taxon>
        <taxon>Agaricomycetidae</taxon>
        <taxon>Boletales</taxon>
        <taxon>Sclerodermatineae</taxon>
        <taxon>Sclerodermataceae</taxon>
        <taxon>Scleroderma</taxon>
    </lineage>
</organism>
<gene>
    <name evidence="2" type="ORF">SCLCIDRAFT_1210667</name>
</gene>